<dbReference type="InterPro" id="IPR000462">
    <property type="entry name" value="CDP-OH_P_trans"/>
</dbReference>
<dbReference type="GO" id="GO:0016780">
    <property type="term" value="F:phosphotransferase activity, for other substituted phosphate groups"/>
    <property type="evidence" value="ECO:0007669"/>
    <property type="project" value="InterPro"/>
</dbReference>
<dbReference type="GO" id="GO:0016020">
    <property type="term" value="C:membrane"/>
    <property type="evidence" value="ECO:0007669"/>
    <property type="project" value="InterPro"/>
</dbReference>
<evidence type="ECO:0000313" key="5">
    <source>
        <dbReference type="Proteomes" id="UP000309215"/>
    </source>
</evidence>
<organism evidence="4 5">
    <name type="scientific">Polyangium fumosum</name>
    <dbReference type="NCBI Taxonomy" id="889272"/>
    <lineage>
        <taxon>Bacteria</taxon>
        <taxon>Pseudomonadati</taxon>
        <taxon>Myxococcota</taxon>
        <taxon>Polyangia</taxon>
        <taxon>Polyangiales</taxon>
        <taxon>Polyangiaceae</taxon>
        <taxon>Polyangium</taxon>
    </lineage>
</organism>
<evidence type="ECO:0000313" key="4">
    <source>
        <dbReference type="EMBL" id="TKD08429.1"/>
    </source>
</evidence>
<dbReference type="OrthoDB" id="9790577at2"/>
<evidence type="ECO:0000256" key="1">
    <source>
        <dbReference type="ARBA" id="ARBA00022679"/>
    </source>
</evidence>
<dbReference type="Gene3D" id="1.20.120.1760">
    <property type="match status" value="1"/>
</dbReference>
<comment type="caution">
    <text evidence="4">The sequence shown here is derived from an EMBL/GenBank/DDBJ whole genome shotgun (WGS) entry which is preliminary data.</text>
</comment>
<sequence length="319" mass="34926">MGPRSRLPWRVPDLSSFAFQPMTIRLSDVIKSPDVEDPVNLHVHRPLQLLLARPLVKTSITPNQITFLSLCAGLGAAACIVEGSLYVRLAGALLLFASAILDGVDGMIARLKKTSSETGHAIDGASDYAVNVATTLAAVYHLGQTSGRPLLAAALGLGTHIAWAHHLMLYDFHCALYLRFYSGGKHQGGDRERAQKTLEKVRQGGSLFQRVLMTVFVWQLGNRQSLLAKVSPLGVRLSERPADDTFGKTYVATHRAPMRLWALCGNAPHMDLMVLAIALDRFEVYFVLRIVLFTLLAIVAIVWERRVLAAHAESGEVLS</sequence>
<dbReference type="InterPro" id="IPR048254">
    <property type="entry name" value="CDP_ALCOHOL_P_TRANSF_CS"/>
</dbReference>
<proteinExistence type="inferred from homology"/>
<dbReference type="PROSITE" id="PS00379">
    <property type="entry name" value="CDP_ALCOHOL_P_TRANSF"/>
    <property type="match status" value="1"/>
</dbReference>
<evidence type="ECO:0000256" key="3">
    <source>
        <dbReference type="SAM" id="Phobius"/>
    </source>
</evidence>
<accession>A0A4U1JCR3</accession>
<keyword evidence="3" id="KW-0812">Transmembrane</keyword>
<protein>
    <submittedName>
        <fullName evidence="4">CDP-alcohol phosphatidyltransferase family protein</fullName>
    </submittedName>
</protein>
<evidence type="ECO:0000256" key="2">
    <source>
        <dbReference type="RuleBase" id="RU003750"/>
    </source>
</evidence>
<dbReference type="EMBL" id="SSMQ01000014">
    <property type="protein sequence ID" value="TKD08429.1"/>
    <property type="molecule type" value="Genomic_DNA"/>
</dbReference>
<dbReference type="Proteomes" id="UP000309215">
    <property type="component" value="Unassembled WGS sequence"/>
</dbReference>
<keyword evidence="5" id="KW-1185">Reference proteome</keyword>
<keyword evidence="3" id="KW-0472">Membrane</keyword>
<reference evidence="4 5" key="1">
    <citation type="submission" date="2019-04" db="EMBL/GenBank/DDBJ databases">
        <authorList>
            <person name="Li Y."/>
            <person name="Wang J."/>
        </authorList>
    </citation>
    <scope>NUCLEOTIDE SEQUENCE [LARGE SCALE GENOMIC DNA]</scope>
    <source>
        <strain evidence="4 5">DSM 14668</strain>
    </source>
</reference>
<feature type="transmembrane region" description="Helical" evidence="3">
    <location>
        <begin position="285"/>
        <end position="303"/>
    </location>
</feature>
<comment type="similarity">
    <text evidence="2">Belongs to the CDP-alcohol phosphatidyltransferase class-I family.</text>
</comment>
<dbReference type="AlphaFoldDB" id="A0A4U1JCR3"/>
<gene>
    <name evidence="4" type="ORF">E8A74_16065</name>
</gene>
<keyword evidence="3" id="KW-1133">Transmembrane helix</keyword>
<dbReference type="GO" id="GO:0008654">
    <property type="term" value="P:phospholipid biosynthetic process"/>
    <property type="evidence" value="ECO:0007669"/>
    <property type="project" value="InterPro"/>
</dbReference>
<dbReference type="Pfam" id="PF01066">
    <property type="entry name" value="CDP-OH_P_transf"/>
    <property type="match status" value="1"/>
</dbReference>
<name>A0A4U1JCR3_9BACT</name>
<dbReference type="InterPro" id="IPR043130">
    <property type="entry name" value="CDP-OH_PTrfase_TM_dom"/>
</dbReference>
<keyword evidence="1 2" id="KW-0808">Transferase</keyword>